<dbReference type="GeneID" id="67033665"/>
<organism evidence="1 2">
    <name type="scientific">Rhizoctonia solani</name>
    <dbReference type="NCBI Taxonomy" id="456999"/>
    <lineage>
        <taxon>Eukaryota</taxon>
        <taxon>Fungi</taxon>
        <taxon>Dikarya</taxon>
        <taxon>Basidiomycota</taxon>
        <taxon>Agaricomycotina</taxon>
        <taxon>Agaricomycetes</taxon>
        <taxon>Cantharellales</taxon>
        <taxon>Ceratobasidiaceae</taxon>
        <taxon>Rhizoctonia</taxon>
    </lineage>
</organism>
<dbReference type="AlphaFoldDB" id="A0A8H8P3D7"/>
<sequence length="252" mass="28451">MSGPSIAPYQWYNQAPPDVATLQRLQRIPYEMSKITIQQQAANYHGYTEHHTYHYVVPIEPGAPVTPYLPYVHSVPPIPNWSFPFSIEASYTFTPGSIGIPRKDCNEIGCYRGMVPHSLRLPIHNSKGIQVKPTSRIHAPDQPINIQKEYSEVECAQFQTQCAYNQASAQPEHRLTPMKFLRELQTLHIQGRSGKSSIGRFLIQGEEAPVTVWRPDWDGPFLVQHHLPNGDEDAISAAHIVGDIITWCPPPK</sequence>
<accession>A0A8H8P3D7</accession>
<dbReference type="EMBL" id="CP059669">
    <property type="protein sequence ID" value="QRW24475.1"/>
    <property type="molecule type" value="Genomic_DNA"/>
</dbReference>
<dbReference type="KEGG" id="rsx:RhiXN_11387"/>
<dbReference type="Proteomes" id="UP000650533">
    <property type="component" value="Chromosome 12"/>
</dbReference>
<evidence type="ECO:0000313" key="2">
    <source>
        <dbReference type="Proteomes" id="UP000650533"/>
    </source>
</evidence>
<dbReference type="RefSeq" id="XP_043184712.1">
    <property type="nucleotide sequence ID" value="XM_043331202.1"/>
</dbReference>
<proteinExistence type="predicted"/>
<name>A0A8H8P3D7_9AGAM</name>
<evidence type="ECO:0000313" key="1">
    <source>
        <dbReference type="EMBL" id="QRW24475.1"/>
    </source>
</evidence>
<reference evidence="1" key="1">
    <citation type="submission" date="2020-05" db="EMBL/GenBank/DDBJ databases">
        <title>Evolutionary and genomic comparisons of hybrid uninucleate and nonhybrid Rhizoctonia fungi.</title>
        <authorList>
            <person name="Li C."/>
            <person name="Chen X."/>
        </authorList>
    </citation>
    <scope>NUCLEOTIDE SEQUENCE</scope>
    <source>
        <strain evidence="1">AG-1 IA</strain>
    </source>
</reference>
<gene>
    <name evidence="1" type="ORF">RhiXN_11387</name>
</gene>
<protein>
    <submittedName>
        <fullName evidence="1">Uncharacterized protein</fullName>
    </submittedName>
</protein>